<dbReference type="InterPro" id="IPR001412">
    <property type="entry name" value="aa-tRNA-synth_I_CS"/>
</dbReference>
<dbReference type="GO" id="GO:0005737">
    <property type="term" value="C:cytoplasm"/>
    <property type="evidence" value="ECO:0007669"/>
    <property type="project" value="UniProtKB-SubCell"/>
</dbReference>
<dbReference type="GO" id="GO:0004824">
    <property type="term" value="F:lysine-tRNA ligase activity"/>
    <property type="evidence" value="ECO:0007669"/>
    <property type="project" value="UniProtKB-UniRule"/>
</dbReference>
<dbReference type="SUPFAM" id="SSF52374">
    <property type="entry name" value="Nucleotidylyl transferase"/>
    <property type="match status" value="1"/>
</dbReference>
<dbReference type="EC" id="6.1.1.6" evidence="10"/>
<dbReference type="HAMAP" id="MF_00177">
    <property type="entry name" value="Lys_tRNA_synth_class1"/>
    <property type="match status" value="1"/>
</dbReference>
<dbReference type="PANTHER" id="PTHR37940">
    <property type="entry name" value="LYSINE--TRNA LIGASE"/>
    <property type="match status" value="1"/>
</dbReference>
<comment type="caution">
    <text evidence="11">The sequence shown here is derived from an EMBL/GenBank/DDBJ whole genome shotgun (WGS) entry which is preliminary data.</text>
</comment>
<keyword evidence="6 10" id="KW-0067">ATP-binding</keyword>
<dbReference type="RefSeq" id="WP_132008945.1">
    <property type="nucleotide sequence ID" value="NZ_JBHUNN010000002.1"/>
</dbReference>
<feature type="short sequence motif" description="'HIGH' region" evidence="10">
    <location>
        <begin position="53"/>
        <end position="61"/>
    </location>
</feature>
<evidence type="ECO:0000256" key="5">
    <source>
        <dbReference type="ARBA" id="ARBA00022741"/>
    </source>
</evidence>
<evidence type="ECO:0000256" key="10">
    <source>
        <dbReference type="HAMAP-Rule" id="MF_00177"/>
    </source>
</evidence>
<comment type="subcellular location">
    <subcellularLocation>
        <location evidence="1 10">Cytoplasm</location>
    </subcellularLocation>
</comment>
<dbReference type="InterPro" id="IPR002904">
    <property type="entry name" value="Lys-tRNA-ligase"/>
</dbReference>
<name>A0A4V2RX37_9HYPH</name>
<dbReference type="OrthoDB" id="9803151at2"/>
<dbReference type="Gene3D" id="1.10.10.350">
    <property type="match status" value="1"/>
</dbReference>
<feature type="binding site" evidence="10">
    <location>
        <position position="305"/>
    </location>
    <ligand>
        <name>ATP</name>
        <dbReference type="ChEBI" id="CHEBI:30616"/>
    </ligand>
</feature>
<dbReference type="Pfam" id="PF01921">
    <property type="entry name" value="tRNA-synt_1f"/>
    <property type="match status" value="1"/>
</dbReference>
<evidence type="ECO:0000256" key="3">
    <source>
        <dbReference type="ARBA" id="ARBA00022490"/>
    </source>
</evidence>
<accession>A0A4V2RX37</accession>
<keyword evidence="3 10" id="KW-0963">Cytoplasm</keyword>
<dbReference type="GO" id="GO:0005524">
    <property type="term" value="F:ATP binding"/>
    <property type="evidence" value="ECO:0007669"/>
    <property type="project" value="UniProtKB-UniRule"/>
</dbReference>
<dbReference type="Proteomes" id="UP000294881">
    <property type="component" value="Unassembled WGS sequence"/>
</dbReference>
<dbReference type="PROSITE" id="PS00178">
    <property type="entry name" value="AA_TRNA_LIGASE_I"/>
    <property type="match status" value="1"/>
</dbReference>
<keyword evidence="5 10" id="KW-0547">Nucleotide-binding</keyword>
<dbReference type="InterPro" id="IPR020751">
    <property type="entry name" value="aa-tRNA-synth_I_codon-bd_sub2"/>
</dbReference>
<keyword evidence="8 10" id="KW-0030">Aminoacyl-tRNA synthetase</keyword>
<dbReference type="AlphaFoldDB" id="A0A4V2RX37"/>
<dbReference type="Gene3D" id="3.40.50.620">
    <property type="entry name" value="HUPs"/>
    <property type="match status" value="2"/>
</dbReference>
<dbReference type="PANTHER" id="PTHR37940:SF1">
    <property type="entry name" value="LYSINE--TRNA LIGASE"/>
    <property type="match status" value="1"/>
</dbReference>
<dbReference type="InterPro" id="IPR008925">
    <property type="entry name" value="aa_tRNA-synth_I_cd-bd_sf"/>
</dbReference>
<keyword evidence="12" id="KW-1185">Reference proteome</keyword>
<evidence type="ECO:0000256" key="9">
    <source>
        <dbReference type="ARBA" id="ARBA00048573"/>
    </source>
</evidence>
<evidence type="ECO:0000313" key="11">
    <source>
        <dbReference type="EMBL" id="TCO11495.1"/>
    </source>
</evidence>
<reference evidence="11 12" key="1">
    <citation type="submission" date="2019-03" db="EMBL/GenBank/DDBJ databases">
        <title>Genomic Encyclopedia of Type Strains, Phase IV (KMG-IV): sequencing the most valuable type-strain genomes for metagenomic binning, comparative biology and taxonomic classification.</title>
        <authorList>
            <person name="Goeker M."/>
        </authorList>
    </citation>
    <scope>NUCLEOTIDE SEQUENCE [LARGE SCALE GENOMIC DNA]</scope>
    <source>
        <strain evidence="11 12">DSM 22958</strain>
    </source>
</reference>
<dbReference type="NCBIfam" id="NF001968">
    <property type="entry name" value="PRK00750.1-2"/>
    <property type="match status" value="1"/>
</dbReference>
<comment type="similarity">
    <text evidence="2 10">Belongs to the class-I aminoacyl-tRNA synthetase family.</text>
</comment>
<evidence type="ECO:0000313" key="12">
    <source>
        <dbReference type="Proteomes" id="UP000294881"/>
    </source>
</evidence>
<keyword evidence="7 10" id="KW-0648">Protein biosynthesis</keyword>
<comment type="catalytic activity">
    <reaction evidence="9 10">
        <text>tRNA(Lys) + L-lysine + ATP = L-lysyl-tRNA(Lys) + AMP + diphosphate</text>
        <dbReference type="Rhea" id="RHEA:20792"/>
        <dbReference type="Rhea" id="RHEA-COMP:9696"/>
        <dbReference type="Rhea" id="RHEA-COMP:9697"/>
        <dbReference type="ChEBI" id="CHEBI:30616"/>
        <dbReference type="ChEBI" id="CHEBI:32551"/>
        <dbReference type="ChEBI" id="CHEBI:33019"/>
        <dbReference type="ChEBI" id="CHEBI:78442"/>
        <dbReference type="ChEBI" id="CHEBI:78529"/>
        <dbReference type="ChEBI" id="CHEBI:456215"/>
        <dbReference type="EC" id="6.1.1.6"/>
    </reaction>
</comment>
<dbReference type="GO" id="GO:0006430">
    <property type="term" value="P:lysyl-tRNA aminoacylation"/>
    <property type="evidence" value="ECO:0007669"/>
    <property type="project" value="UniProtKB-UniRule"/>
</dbReference>
<sequence>MTTSAFDPQLVEAAQTSSAWPFEEARKLVARREAAVKAGKDKGYVLFETGYGPSGLPHIGTFGEVARTTMVRNAFRLLTNDAVPTRLVAFSDDMDGLRKVPDNVPNGELLAQHLNKPLTQVPDPFGTHESFGQHNNARLRAFLDSFGFEYEFLSATECYRSGRFNDTLRLVLARYDAVMKVMLPSLRAERASTYSPFLPIHPVTGHVMQVPIDEVRADSATLVWRDPESGARFETSALDGHAKLQWKPDWAMRWTALGVDYEMAGKDLIDSVKLSGQIARALGAQPPEGFNYELFLDEKGQKISKSKGNGLTIEEWLTYGAPESLALFMYARPREAKRLHFDVIPRNVDEYLSFLDAYARQDAKQRLGNPVHHIHGGNPPAPEVVTQAGAETGENAPRPTQISFGLLLNLAAVANAETKEGLWQFLKRYAPGAAPETHPRLDSLLGYAVRNFQDFVKPAKTYRPPSDSERKALEDLAERLAALPDNADAGQIQDVVYEVGRTVPDYQDLKAKGATPERPGVSGAWFNALYQILLGEERGPRFGSFAAILGVPATIALIRKGLDGQLIADHEAFLAARAAGKAG</sequence>
<dbReference type="InterPro" id="IPR014729">
    <property type="entry name" value="Rossmann-like_a/b/a_fold"/>
</dbReference>
<dbReference type="EMBL" id="SLWL01000012">
    <property type="protein sequence ID" value="TCO11495.1"/>
    <property type="molecule type" value="Genomic_DNA"/>
</dbReference>
<feature type="short sequence motif" description="'KMSKS' region" evidence="10">
    <location>
        <begin position="302"/>
        <end position="306"/>
    </location>
</feature>
<evidence type="ECO:0000256" key="4">
    <source>
        <dbReference type="ARBA" id="ARBA00022598"/>
    </source>
</evidence>
<dbReference type="NCBIfam" id="TIGR00467">
    <property type="entry name" value="lysS_arch"/>
    <property type="match status" value="1"/>
</dbReference>
<keyword evidence="4 10" id="KW-0436">Ligase</keyword>
<organism evidence="11 12">
    <name type="scientific">Camelimonas lactis</name>
    <dbReference type="NCBI Taxonomy" id="659006"/>
    <lineage>
        <taxon>Bacteria</taxon>
        <taxon>Pseudomonadati</taxon>
        <taxon>Pseudomonadota</taxon>
        <taxon>Alphaproteobacteria</taxon>
        <taxon>Hyphomicrobiales</taxon>
        <taxon>Chelatococcaceae</taxon>
        <taxon>Camelimonas</taxon>
    </lineage>
</organism>
<gene>
    <name evidence="10" type="primary">lysS</name>
    <name evidence="11" type="ORF">EV666_11283</name>
</gene>
<dbReference type="GO" id="GO:0000049">
    <property type="term" value="F:tRNA binding"/>
    <property type="evidence" value="ECO:0007669"/>
    <property type="project" value="InterPro"/>
</dbReference>
<dbReference type="SUPFAM" id="SSF48163">
    <property type="entry name" value="An anticodon-binding domain of class I aminoacyl-tRNA synthetases"/>
    <property type="match status" value="1"/>
</dbReference>
<evidence type="ECO:0000256" key="2">
    <source>
        <dbReference type="ARBA" id="ARBA00005594"/>
    </source>
</evidence>
<evidence type="ECO:0000256" key="1">
    <source>
        <dbReference type="ARBA" id="ARBA00004496"/>
    </source>
</evidence>
<evidence type="ECO:0000256" key="6">
    <source>
        <dbReference type="ARBA" id="ARBA00022840"/>
    </source>
</evidence>
<evidence type="ECO:0000256" key="8">
    <source>
        <dbReference type="ARBA" id="ARBA00023146"/>
    </source>
</evidence>
<evidence type="ECO:0000256" key="7">
    <source>
        <dbReference type="ARBA" id="ARBA00022917"/>
    </source>
</evidence>
<proteinExistence type="inferred from homology"/>
<protein>
    <recommendedName>
        <fullName evidence="10">Lysine--tRNA ligase</fullName>
        <ecNumber evidence="10">6.1.1.6</ecNumber>
    </recommendedName>
    <alternativeName>
        <fullName evidence="10">Lysyl-tRNA synthetase</fullName>
        <shortName evidence="10">LysRS</shortName>
    </alternativeName>
</protein>